<reference evidence="13" key="2">
    <citation type="submission" date="2013-10" db="EMBL/GenBank/DDBJ databases">
        <authorList>
            <person name="Aslett M."/>
        </authorList>
    </citation>
    <scope>NUCLEOTIDE SEQUENCE</scope>
    <source>
        <strain evidence="13">Houghton</strain>
    </source>
</reference>
<keyword evidence="4" id="KW-0418">Kinase</keyword>
<feature type="region of interest" description="Disordered" evidence="11">
    <location>
        <begin position="1"/>
        <end position="30"/>
    </location>
</feature>
<evidence type="ECO:0000256" key="8">
    <source>
        <dbReference type="PIRSR" id="PIRSR630616-3"/>
    </source>
</evidence>
<evidence type="ECO:0000256" key="11">
    <source>
        <dbReference type="SAM" id="MobiDB-lite"/>
    </source>
</evidence>
<dbReference type="PROSITE" id="PS00108">
    <property type="entry name" value="PROTEIN_KINASE_ST"/>
    <property type="match status" value="1"/>
</dbReference>
<feature type="domain" description="Protein kinase" evidence="12">
    <location>
        <begin position="426"/>
        <end position="634"/>
    </location>
</feature>
<dbReference type="InterPro" id="IPR030616">
    <property type="entry name" value="Aur-like"/>
</dbReference>
<dbReference type="PANTHER" id="PTHR24350">
    <property type="entry name" value="SERINE/THREONINE-PROTEIN KINASE IAL-RELATED"/>
    <property type="match status" value="1"/>
</dbReference>
<keyword evidence="5 7" id="KW-0067">ATP-binding</keyword>
<keyword evidence="14" id="KW-1185">Reference proteome</keyword>
<keyword evidence="1" id="KW-0723">Serine/threonine-protein kinase</keyword>
<proteinExistence type="predicted"/>
<dbReference type="SMART" id="SM00220">
    <property type="entry name" value="S_TKc"/>
    <property type="match status" value="1"/>
</dbReference>
<feature type="compositionally biased region" description="Polar residues" evidence="11">
    <location>
        <begin position="9"/>
        <end position="29"/>
    </location>
</feature>
<dbReference type="SUPFAM" id="SSF56112">
    <property type="entry name" value="Protein kinase-like (PK-like)"/>
    <property type="match status" value="1"/>
</dbReference>
<organism evidence="13 14">
    <name type="scientific">Eimeria acervulina</name>
    <name type="common">Coccidian parasite</name>
    <dbReference type="NCBI Taxonomy" id="5801"/>
    <lineage>
        <taxon>Eukaryota</taxon>
        <taxon>Sar</taxon>
        <taxon>Alveolata</taxon>
        <taxon>Apicomplexa</taxon>
        <taxon>Conoidasida</taxon>
        <taxon>Coccidia</taxon>
        <taxon>Eucoccidiorida</taxon>
        <taxon>Eimeriorina</taxon>
        <taxon>Eimeriidae</taxon>
        <taxon>Eimeria</taxon>
    </lineage>
</organism>
<dbReference type="RefSeq" id="XP_013250702.1">
    <property type="nucleotide sequence ID" value="XM_013395248.1"/>
</dbReference>
<feature type="coiled-coil region" evidence="10">
    <location>
        <begin position="45"/>
        <end position="72"/>
    </location>
</feature>
<keyword evidence="3 7" id="KW-0547">Nucleotide-binding</keyword>
<gene>
    <name evidence="13" type="ORF">EAH_00001660</name>
</gene>
<evidence type="ECO:0000256" key="2">
    <source>
        <dbReference type="ARBA" id="ARBA00022679"/>
    </source>
</evidence>
<dbReference type="InterPro" id="IPR008271">
    <property type="entry name" value="Ser/Thr_kinase_AS"/>
</dbReference>
<feature type="cross-link" description="Glycyl lysine isopeptide (Lys-Gly) (interchain with G-Cter in SUMO2)" evidence="8">
    <location>
        <position position="554"/>
    </location>
</feature>
<evidence type="ECO:0000256" key="6">
    <source>
        <dbReference type="PIRSR" id="PIRSR630616-1"/>
    </source>
</evidence>
<dbReference type="Pfam" id="PF00069">
    <property type="entry name" value="Pkinase"/>
    <property type="match status" value="1"/>
</dbReference>
<dbReference type="Proteomes" id="UP000018050">
    <property type="component" value="Unassembled WGS sequence"/>
</dbReference>
<evidence type="ECO:0000256" key="10">
    <source>
        <dbReference type="SAM" id="Coils"/>
    </source>
</evidence>
<reference evidence="13" key="1">
    <citation type="submission" date="2013-10" db="EMBL/GenBank/DDBJ databases">
        <title>Genomic analysis of the causative agents of coccidiosis in chickens.</title>
        <authorList>
            <person name="Reid A.J."/>
            <person name="Blake D."/>
            <person name="Billington K."/>
            <person name="Browne H."/>
            <person name="Dunn M."/>
            <person name="Hung S."/>
            <person name="Kawahara F."/>
            <person name="Miranda-Saavedra D."/>
            <person name="Mourier T."/>
            <person name="Nagra H."/>
            <person name="Otto T.D."/>
            <person name="Rawlings N."/>
            <person name="Sanchez A."/>
            <person name="Sanders M."/>
            <person name="Subramaniam C."/>
            <person name="Tay Y."/>
            <person name="Dear P."/>
            <person name="Doerig C."/>
            <person name="Gruber A."/>
            <person name="Parkinson J."/>
            <person name="Shirley M."/>
            <person name="Wan K.L."/>
            <person name="Berriman M."/>
            <person name="Tomley F."/>
            <person name="Pain A."/>
        </authorList>
    </citation>
    <scope>NUCLEOTIDE SEQUENCE</scope>
    <source>
        <strain evidence="13">Houghton</strain>
    </source>
</reference>
<evidence type="ECO:0000313" key="14">
    <source>
        <dbReference type="Proteomes" id="UP000018050"/>
    </source>
</evidence>
<dbReference type="GO" id="GO:0004674">
    <property type="term" value="F:protein serine/threonine kinase activity"/>
    <property type="evidence" value="ECO:0007669"/>
    <property type="project" value="UniProtKB-KW"/>
</dbReference>
<feature type="binding site" evidence="7 9">
    <location>
        <position position="455"/>
    </location>
    <ligand>
        <name>ATP</name>
        <dbReference type="ChEBI" id="CHEBI:30616"/>
    </ligand>
</feature>
<dbReference type="PROSITE" id="PS50011">
    <property type="entry name" value="PROTEIN_KINASE_DOM"/>
    <property type="match status" value="1"/>
</dbReference>
<dbReference type="EMBL" id="HG670980">
    <property type="protein sequence ID" value="CDI79154.1"/>
    <property type="molecule type" value="Genomic_DNA"/>
</dbReference>
<name>U6GKN4_EIMAC</name>
<dbReference type="Gene3D" id="1.10.510.10">
    <property type="entry name" value="Transferase(Phosphotransferase) domain 1"/>
    <property type="match status" value="1"/>
</dbReference>
<protein>
    <recommendedName>
        <fullName evidence="12">Protein kinase domain-containing protein</fullName>
    </recommendedName>
</protein>
<dbReference type="GO" id="GO:0005524">
    <property type="term" value="F:ATP binding"/>
    <property type="evidence" value="ECO:0007669"/>
    <property type="project" value="UniProtKB-UniRule"/>
</dbReference>
<evidence type="ECO:0000256" key="1">
    <source>
        <dbReference type="ARBA" id="ARBA00022527"/>
    </source>
</evidence>
<feature type="compositionally biased region" description="Polar residues" evidence="11">
    <location>
        <begin position="235"/>
        <end position="250"/>
    </location>
</feature>
<keyword evidence="10" id="KW-0175">Coiled coil</keyword>
<dbReference type="OMA" id="EECLEHE"/>
<feature type="binding site" evidence="7">
    <location>
        <position position="570"/>
    </location>
    <ligand>
        <name>ATP</name>
        <dbReference type="ChEBI" id="CHEBI:30616"/>
    </ligand>
</feature>
<evidence type="ECO:0000256" key="3">
    <source>
        <dbReference type="ARBA" id="ARBA00022741"/>
    </source>
</evidence>
<feature type="compositionally biased region" description="Basic and acidic residues" evidence="11">
    <location>
        <begin position="138"/>
        <end position="162"/>
    </location>
</feature>
<keyword evidence="2" id="KW-0808">Transferase</keyword>
<evidence type="ECO:0000256" key="7">
    <source>
        <dbReference type="PIRSR" id="PIRSR630616-2"/>
    </source>
</evidence>
<dbReference type="InterPro" id="IPR011009">
    <property type="entry name" value="Kinase-like_dom_sf"/>
</dbReference>
<evidence type="ECO:0000259" key="12">
    <source>
        <dbReference type="PROSITE" id="PS50011"/>
    </source>
</evidence>
<feature type="compositionally biased region" description="Polar residues" evidence="11">
    <location>
        <begin position="271"/>
        <end position="285"/>
    </location>
</feature>
<evidence type="ECO:0000313" key="13">
    <source>
        <dbReference type="EMBL" id="CDI79154.1"/>
    </source>
</evidence>
<feature type="active site" description="Proton acceptor" evidence="6">
    <location>
        <position position="552"/>
    </location>
</feature>
<evidence type="ECO:0000256" key="4">
    <source>
        <dbReference type="ARBA" id="ARBA00022777"/>
    </source>
</evidence>
<evidence type="ECO:0000256" key="9">
    <source>
        <dbReference type="PROSITE-ProRule" id="PRU10141"/>
    </source>
</evidence>
<dbReference type="VEuPathDB" id="ToxoDB:EAH_00001660"/>
<sequence length="634" mass="70538">MQLPLQREQGVQHSRQRVQLPTSGAQQTPHFLPQFQKGDLLWQQQQLLQRQREVLQQQREKLMQQQASWEQQRQKTLLQSECLPQQKTKAKNSQQFSGCHEALGNFNGVQAKELSPPPSCSVNPRAALHRSCKVLDHEQSSAHVEGKRTEIQYSPRTERMKCNDPSSQGTPGLPEAPPPLKWEVSETTEASVGSSGSADFITTANKKLQFTAVGGSREQRLQLRCEVIGDPTVNSTKSATFKGTTTSEQNPLEAETDVQTDPAAEIGESLSCRQTEASGKSQTAVEYQGAGGAAEAEGECSSSDDGAPTVQHEGNAADAGKSASKEAATNTEDKTADLQVQKRFIWSPRLRRLPQDTFRIGPHDLIPVGPLIAAISSTCNGWNDENCITTENCTEDPSYIEAYLPIKSLAEFESFDKGQEAQNVLDVRRDVVGCGTYGIVRKLRHRKGGFTVAVKSIEKETVVQAGMVNQVEFELYVQRDLLRHQNVLRCFSCVEDAEYLHIVLGYCEQGDLYRRIREQPHRRFSELDAFCFFAQLVNGLHCVHASGIIHRDLKLENLLLTKGNVLKIADFGWCGSIVGRDRSFSFCGTLDYLAPEMVKGQGHDWRVDLWSLGKVMASHRFNHEECALELSLAE</sequence>
<evidence type="ECO:0000256" key="5">
    <source>
        <dbReference type="ARBA" id="ARBA00022840"/>
    </source>
</evidence>
<accession>U6GKN4</accession>
<dbReference type="PROSITE" id="PS00107">
    <property type="entry name" value="PROTEIN_KINASE_ATP"/>
    <property type="match status" value="1"/>
</dbReference>
<feature type="region of interest" description="Disordered" evidence="11">
    <location>
        <begin position="235"/>
        <end position="334"/>
    </location>
</feature>
<feature type="region of interest" description="Disordered" evidence="11">
    <location>
        <begin position="138"/>
        <end position="180"/>
    </location>
</feature>
<feature type="binding site" evidence="7">
    <location>
        <begin position="556"/>
        <end position="557"/>
    </location>
    <ligand>
        <name>ATP</name>
        <dbReference type="ChEBI" id="CHEBI:30616"/>
    </ligand>
</feature>
<dbReference type="GeneID" id="25268236"/>
<dbReference type="InterPro" id="IPR000719">
    <property type="entry name" value="Prot_kinase_dom"/>
</dbReference>
<dbReference type="OrthoDB" id="345735at2759"/>
<dbReference type="InterPro" id="IPR017441">
    <property type="entry name" value="Protein_kinase_ATP_BS"/>
</dbReference>
<dbReference type="AlphaFoldDB" id="U6GKN4"/>